<feature type="domain" description="DM10" evidence="7">
    <location>
        <begin position="56"/>
        <end position="159"/>
    </location>
</feature>
<comment type="caution">
    <text evidence="8">The sequence shown here is derived from an EMBL/GenBank/DDBJ whole genome shotgun (WGS) entry which is preliminary data.</text>
</comment>
<keyword evidence="4" id="KW-0206">Cytoskeleton</keyword>
<keyword evidence="3" id="KW-0677">Repeat</keyword>
<evidence type="ECO:0000259" key="7">
    <source>
        <dbReference type="PROSITE" id="PS51336"/>
    </source>
</evidence>
<name>A0AAV4U5G7_CAEEX</name>
<feature type="region of interest" description="Disordered" evidence="6">
    <location>
        <begin position="165"/>
        <end position="191"/>
    </location>
</feature>
<keyword evidence="5" id="KW-0966">Cell projection</keyword>
<organism evidence="8 9">
    <name type="scientific">Caerostris extrusa</name>
    <name type="common">Bark spider</name>
    <name type="synonym">Caerostris bankana</name>
    <dbReference type="NCBI Taxonomy" id="172846"/>
    <lineage>
        <taxon>Eukaryota</taxon>
        <taxon>Metazoa</taxon>
        <taxon>Ecdysozoa</taxon>
        <taxon>Arthropoda</taxon>
        <taxon>Chelicerata</taxon>
        <taxon>Arachnida</taxon>
        <taxon>Araneae</taxon>
        <taxon>Araneomorphae</taxon>
        <taxon>Entelegynae</taxon>
        <taxon>Araneoidea</taxon>
        <taxon>Araneidae</taxon>
        <taxon>Caerostris</taxon>
    </lineage>
</organism>
<evidence type="ECO:0000313" key="8">
    <source>
        <dbReference type="EMBL" id="GIY52978.1"/>
    </source>
</evidence>
<evidence type="ECO:0000256" key="3">
    <source>
        <dbReference type="ARBA" id="ARBA00022737"/>
    </source>
</evidence>
<evidence type="ECO:0000313" key="9">
    <source>
        <dbReference type="Proteomes" id="UP001054945"/>
    </source>
</evidence>
<dbReference type="PROSITE" id="PS51336">
    <property type="entry name" value="DM10"/>
    <property type="match status" value="1"/>
</dbReference>
<evidence type="ECO:0000256" key="4">
    <source>
        <dbReference type="ARBA" id="ARBA00023212"/>
    </source>
</evidence>
<evidence type="ECO:0000256" key="5">
    <source>
        <dbReference type="ARBA" id="ARBA00023273"/>
    </source>
</evidence>
<gene>
    <name evidence="8" type="primary">Efhc2</name>
    <name evidence="8" type="ORF">CEXT_457091</name>
</gene>
<dbReference type="Gene3D" id="2.30.29.170">
    <property type="match status" value="1"/>
</dbReference>
<dbReference type="SMART" id="SM00676">
    <property type="entry name" value="DM10"/>
    <property type="match status" value="1"/>
</dbReference>
<dbReference type="EMBL" id="BPLR01012313">
    <property type="protein sequence ID" value="GIY52978.1"/>
    <property type="molecule type" value="Genomic_DNA"/>
</dbReference>
<comment type="subcellular location">
    <subcellularLocation>
        <location evidence="1">Cytoplasm</location>
        <location evidence="1">Cytoskeleton</location>
        <location evidence="1">Cilium axoneme</location>
    </subcellularLocation>
</comment>
<evidence type="ECO:0000256" key="6">
    <source>
        <dbReference type="SAM" id="MobiDB-lite"/>
    </source>
</evidence>
<sequence length="191" mass="22249">MATATRLIPESKTCLRCEVCKRPLVFGDTWVEKKERKMSSGLPFLPGYSSYGSRNHAPVLTFYASFDDRGEPPRDREKFRDCRILYFVEDDTIKVYEPWKRNSGMPQGVIVGRNKLRKPQGGLYTLEDLNIGETVIFYGKPFKILDCDNFTKNILKEMGYRVRTPEPKPVDPVSEDRHVKDKHWTNHSQTW</sequence>
<dbReference type="Pfam" id="PF06565">
    <property type="entry name" value="DM10_dom"/>
    <property type="match status" value="1"/>
</dbReference>
<dbReference type="InterPro" id="IPR040193">
    <property type="entry name" value="EFHC1/EFHC2/EFHB"/>
</dbReference>
<accession>A0AAV4U5G7</accession>
<evidence type="ECO:0000256" key="2">
    <source>
        <dbReference type="ARBA" id="ARBA00022490"/>
    </source>
</evidence>
<feature type="compositionally biased region" description="Basic and acidic residues" evidence="6">
    <location>
        <begin position="165"/>
        <end position="184"/>
    </location>
</feature>
<dbReference type="AlphaFoldDB" id="A0AAV4U5G7"/>
<dbReference type="GO" id="GO:0005930">
    <property type="term" value="C:axoneme"/>
    <property type="evidence" value="ECO:0007669"/>
    <property type="project" value="UniProtKB-SubCell"/>
</dbReference>
<evidence type="ECO:0000256" key="1">
    <source>
        <dbReference type="ARBA" id="ARBA00004430"/>
    </source>
</evidence>
<dbReference type="PANTHER" id="PTHR12086">
    <property type="entry name" value="EF-HAND DOMAIN C-TERMINAL CONTAINING PROTEIN"/>
    <property type="match status" value="1"/>
</dbReference>
<keyword evidence="9" id="KW-1185">Reference proteome</keyword>
<keyword evidence="2" id="KW-0963">Cytoplasm</keyword>
<dbReference type="Proteomes" id="UP001054945">
    <property type="component" value="Unassembled WGS sequence"/>
</dbReference>
<reference evidence="8 9" key="1">
    <citation type="submission" date="2021-06" db="EMBL/GenBank/DDBJ databases">
        <title>Caerostris extrusa draft genome.</title>
        <authorList>
            <person name="Kono N."/>
            <person name="Arakawa K."/>
        </authorList>
    </citation>
    <scope>NUCLEOTIDE SEQUENCE [LARGE SCALE GENOMIC DNA]</scope>
</reference>
<dbReference type="FunFam" id="2.30.29.170:FF:000004">
    <property type="entry name" value="EF-hand domain containing 2"/>
    <property type="match status" value="1"/>
</dbReference>
<dbReference type="InterPro" id="IPR006602">
    <property type="entry name" value="DM10_dom"/>
</dbReference>
<protein>
    <submittedName>
        <fullName evidence="8">EF-hand domain-containing family member C2</fullName>
    </submittedName>
</protein>
<proteinExistence type="predicted"/>